<dbReference type="SUPFAM" id="SSF49785">
    <property type="entry name" value="Galactose-binding domain-like"/>
    <property type="match status" value="1"/>
</dbReference>
<dbReference type="PROSITE" id="PS51318">
    <property type="entry name" value="TAT"/>
    <property type="match status" value="1"/>
</dbReference>
<keyword evidence="2" id="KW-0378">Hydrolase</keyword>
<reference evidence="4 5" key="1">
    <citation type="submission" date="2023-12" db="EMBL/GenBank/DDBJ databases">
        <title>Streptomyces sp. V4-01.</title>
        <authorList>
            <person name="Somphong A."/>
            <person name="Phongsopitanun W."/>
        </authorList>
    </citation>
    <scope>NUCLEOTIDE SEQUENCE [LARGE SCALE GENOMIC DNA]</scope>
    <source>
        <strain evidence="4 5">V4-01</strain>
    </source>
</reference>
<dbReference type="PANTHER" id="PTHR43863:SF2">
    <property type="entry name" value="MALTASE-GLUCOAMYLASE"/>
    <property type="match status" value="1"/>
</dbReference>
<dbReference type="PANTHER" id="PTHR43863">
    <property type="entry name" value="HYDROLASE, PUTATIVE (AFU_ORTHOLOGUE AFUA_1G03140)-RELATED"/>
    <property type="match status" value="1"/>
</dbReference>
<name>A0ABU7PJ57_9ACTN</name>
<dbReference type="Proteomes" id="UP001344658">
    <property type="component" value="Unassembled WGS sequence"/>
</dbReference>
<dbReference type="InterPro" id="IPR000322">
    <property type="entry name" value="Glyco_hydro_31_TIM"/>
</dbReference>
<dbReference type="PROSITE" id="PS51175">
    <property type="entry name" value="CBM6"/>
    <property type="match status" value="1"/>
</dbReference>
<protein>
    <submittedName>
        <fullName evidence="4">TIM-barrel domain-containing protein</fullName>
    </submittedName>
</protein>
<keyword evidence="2" id="KW-0326">Glycosidase</keyword>
<dbReference type="Pfam" id="PF13802">
    <property type="entry name" value="Gal_mutarotas_2"/>
    <property type="match status" value="1"/>
</dbReference>
<dbReference type="SUPFAM" id="SSF51445">
    <property type="entry name" value="(Trans)glycosidases"/>
    <property type="match status" value="1"/>
</dbReference>
<dbReference type="Gene3D" id="2.60.40.1180">
    <property type="entry name" value="Golgi alpha-mannosidase II"/>
    <property type="match status" value="2"/>
</dbReference>
<dbReference type="CDD" id="cd04082">
    <property type="entry name" value="CBM35_pectate_lyase-like"/>
    <property type="match status" value="1"/>
</dbReference>
<organism evidence="4 5">
    <name type="scientific">Actinacidiphila polyblastidii</name>
    <dbReference type="NCBI Taxonomy" id="3110430"/>
    <lineage>
        <taxon>Bacteria</taxon>
        <taxon>Bacillati</taxon>
        <taxon>Actinomycetota</taxon>
        <taxon>Actinomycetes</taxon>
        <taxon>Kitasatosporales</taxon>
        <taxon>Streptomycetaceae</taxon>
        <taxon>Actinacidiphila</taxon>
    </lineage>
</organism>
<dbReference type="Pfam" id="PF17137">
    <property type="entry name" value="DUF5110"/>
    <property type="match status" value="1"/>
</dbReference>
<evidence type="ECO:0000313" key="5">
    <source>
        <dbReference type="Proteomes" id="UP001344658"/>
    </source>
</evidence>
<evidence type="ECO:0000313" key="4">
    <source>
        <dbReference type="EMBL" id="MEE4545866.1"/>
    </source>
</evidence>
<accession>A0ABU7PJ57</accession>
<dbReference type="EMBL" id="JAZEWV010000035">
    <property type="protein sequence ID" value="MEE4545866.1"/>
    <property type="molecule type" value="Genomic_DNA"/>
</dbReference>
<dbReference type="InterPro" id="IPR025887">
    <property type="entry name" value="Glyco_hydro_31_N_dom"/>
</dbReference>
<comment type="caution">
    <text evidence="4">The sequence shown here is derived from an EMBL/GenBank/DDBJ whole genome shotgun (WGS) entry which is preliminary data.</text>
</comment>
<evidence type="ECO:0000256" key="2">
    <source>
        <dbReference type="RuleBase" id="RU361185"/>
    </source>
</evidence>
<sequence>MEPEQIKRRTLLTTAVGVLAAGAVTSMPGRAAAAAAQETLADYSKHTSDARSVTVTSTTGQQLRLTAYGDQIVRVHATRAGETFFADTRYEMVVPGNHTSMGGTLSVTATSDTLELHTAAADGLRVVLHKKPLRLEFYARDTGALLAKEDSAHGVSWSGTNSTIAAQAFAAPPSDERFLKAGHGILGRTPKIDRTGDTVSHNYADAAQAADNPNDQAPAIVPFYLSSKGYGVFFNTTFDTTFTFGGTNGYGFSADGHNAGGAQPQLDYFLINGPRFAQLLDRYTQLTGRPRLPQQSIFGLHMSDHSFPDVSDQNWWQSKITQHRSAGFPFDHQVNDNRWRNGTGGWSGSWFEFSPDRWPDPAGYEKWAVANGVTVTLDYNRNNTNLMENWKGGPPPGGYSLAASDLTNVANNKSVPDWTNPATRAWVWKVFWDKALNPSLAYPCDGLWIDETDDVGAIPYTAKMADGRTWAENRNAYILNLHKGVGQEGWDPSGSGHIGAAKRPWTWSRGATAGQQRYGHYWTGDISSTYDEMKNQIRGMQTAGLGGFPFANIDGGGYGNGNADSDAFYRNWPVAWSSLAPIWRPHTSATVPSKGKKASRWPLDQSAQAQADFAKYGQLRYSLMPYVYTLAHQAGASGLPMARAMVIDYQNRPQAYTHDLQYMWGPSLLVAPLLSDGGAVQQVWLPAGTTWYNFWADIKHAGTDSGDFAYTTRTGETPLFVKAGAILPKYPYAQSTAYFNKRQLELEVYAGADGAFDLVEDDSVTEAYRSGRTSVTHLAYTDAATRVVVSHPQGTYDGAPDRRRYVVRFHGLAAAVGMRVNGGATLPAFTSEAAVIANGSGAGCVWDAQAKVLSVVTAEIAVGSNGTAATIEPSGAAFPAVSAGTVYQAETARLDDTFVIDTLHPGYTGTGYADFNGTSAGATLAWTVTTATAGQKQLRIRYANGSGDDRPVTIDVNGTKGATLALSPTGSWDTWATATCTATLPQGANITVRATLTKSTGANIDSLSVL</sequence>
<dbReference type="InterPro" id="IPR013780">
    <property type="entry name" value="Glyco_hydro_b"/>
</dbReference>
<dbReference type="Gene3D" id="2.60.120.260">
    <property type="entry name" value="Galactose-binding domain-like"/>
    <property type="match status" value="1"/>
</dbReference>
<dbReference type="SUPFAM" id="SSF74650">
    <property type="entry name" value="Galactose mutarotase-like"/>
    <property type="match status" value="1"/>
</dbReference>
<dbReference type="Gene3D" id="3.20.20.80">
    <property type="entry name" value="Glycosidases"/>
    <property type="match status" value="1"/>
</dbReference>
<dbReference type="Gene3D" id="2.60.40.1760">
    <property type="entry name" value="glycosyl hydrolase (family 31)"/>
    <property type="match status" value="1"/>
</dbReference>
<dbReference type="Pfam" id="PF03422">
    <property type="entry name" value="CBM_6"/>
    <property type="match status" value="1"/>
</dbReference>
<dbReference type="Pfam" id="PF21365">
    <property type="entry name" value="Glyco_hydro_31_3rd"/>
    <property type="match status" value="1"/>
</dbReference>
<dbReference type="RefSeq" id="WP_330799569.1">
    <property type="nucleotide sequence ID" value="NZ_JAZEWV010000035.1"/>
</dbReference>
<dbReference type="InterPro" id="IPR005084">
    <property type="entry name" value="CBM6"/>
</dbReference>
<evidence type="ECO:0000259" key="3">
    <source>
        <dbReference type="PROSITE" id="PS51175"/>
    </source>
</evidence>
<comment type="similarity">
    <text evidence="1 2">Belongs to the glycosyl hydrolase 31 family.</text>
</comment>
<dbReference type="InterPro" id="IPR048395">
    <property type="entry name" value="Glyco_hydro_31_C"/>
</dbReference>
<dbReference type="InterPro" id="IPR011013">
    <property type="entry name" value="Gal_mutarotase_sf_dom"/>
</dbReference>
<dbReference type="InterPro" id="IPR051816">
    <property type="entry name" value="Glycosyl_Hydrolase_31"/>
</dbReference>
<dbReference type="SUPFAM" id="SSF51011">
    <property type="entry name" value="Glycosyl hydrolase domain"/>
    <property type="match status" value="1"/>
</dbReference>
<evidence type="ECO:0000256" key="1">
    <source>
        <dbReference type="ARBA" id="ARBA00007806"/>
    </source>
</evidence>
<gene>
    <name evidence="4" type="ORF">V2S66_28340</name>
</gene>
<dbReference type="InterPro" id="IPR006311">
    <property type="entry name" value="TAT_signal"/>
</dbReference>
<proteinExistence type="inferred from homology"/>
<dbReference type="Pfam" id="PF01055">
    <property type="entry name" value="Glyco_hydro_31_2nd"/>
    <property type="match status" value="1"/>
</dbReference>
<feature type="domain" description="CBM6" evidence="3">
    <location>
        <begin position="885"/>
        <end position="1010"/>
    </location>
</feature>
<dbReference type="InterPro" id="IPR033403">
    <property type="entry name" value="DUF5110"/>
</dbReference>
<dbReference type="InterPro" id="IPR017853">
    <property type="entry name" value="GH"/>
</dbReference>
<dbReference type="InterPro" id="IPR008979">
    <property type="entry name" value="Galactose-bd-like_sf"/>
</dbReference>
<keyword evidence="5" id="KW-1185">Reference proteome</keyword>
<dbReference type="CDD" id="cd14752">
    <property type="entry name" value="GH31_N"/>
    <property type="match status" value="1"/>
</dbReference>